<name>A0A2J6SJ61_9HELO</name>
<proteinExistence type="predicted"/>
<feature type="region of interest" description="Disordered" evidence="1">
    <location>
        <begin position="342"/>
        <end position="434"/>
    </location>
</feature>
<feature type="compositionally biased region" description="Polar residues" evidence="1">
    <location>
        <begin position="161"/>
        <end position="171"/>
    </location>
</feature>
<sequence length="545" mass="58236">MKHLIQFIPSFLRKMADPAASQKPEFQVPTYTISYASDGTLQFDPPQGSGELAIALSIHFPLQKTLEEKLRAAQLSFLRSQQLQMPAASQEILTAGPTATLIQPQTQGETSATRVEQVPQDDAQFHQFDSTTQESTTSSQPANQSNSKKRPRKSRAKAATQAKSSFSQNQHVWDLNSGETTQKRTRRTLAAEEAIQVAANRGNICDHHRATRTKCDPTKCPDNKIFRQSMLPPPSPPSDASIPSFLSSSSSCHRKECAAAGTPSHPPDLDHLAPGIRLVANQNAGPVTTVNRPEDARWRDNLGAVDASIFLTVFEASPPGYSLDSSSYQSFPHIPSPSKYNLDSGSYESFPPPPPQPRRYNLEIKADGDKKKQKEEPAAAYPGGMPEDDNGGDDNGGDGGGGGGFSGKHHGGKDSEENGDGGASGGTTGSGSNGSSWNDPFFGFSGENGWYSSMVAVFMLVWLAMPNGMRTSLARLQSLVMETPSSLAIAPLQEDAHLAVHDGPAGIPPQVPKGCVIGTSSSAASILLDAISNWSYFCLLSSAIL</sequence>
<organism evidence="2 3">
    <name type="scientific">Hyaloscypha bicolor E</name>
    <dbReference type="NCBI Taxonomy" id="1095630"/>
    <lineage>
        <taxon>Eukaryota</taxon>
        <taxon>Fungi</taxon>
        <taxon>Dikarya</taxon>
        <taxon>Ascomycota</taxon>
        <taxon>Pezizomycotina</taxon>
        <taxon>Leotiomycetes</taxon>
        <taxon>Helotiales</taxon>
        <taxon>Hyaloscyphaceae</taxon>
        <taxon>Hyaloscypha</taxon>
        <taxon>Hyaloscypha bicolor</taxon>
    </lineage>
</organism>
<dbReference type="Proteomes" id="UP000235371">
    <property type="component" value="Unassembled WGS sequence"/>
</dbReference>
<dbReference type="OrthoDB" id="3550251at2759"/>
<gene>
    <name evidence="2" type="ORF">K444DRAFT_670426</name>
</gene>
<reference evidence="2 3" key="1">
    <citation type="submission" date="2016-04" db="EMBL/GenBank/DDBJ databases">
        <title>A degradative enzymes factory behind the ericoid mycorrhizal symbiosis.</title>
        <authorList>
            <consortium name="DOE Joint Genome Institute"/>
            <person name="Martino E."/>
            <person name="Morin E."/>
            <person name="Grelet G."/>
            <person name="Kuo A."/>
            <person name="Kohler A."/>
            <person name="Daghino S."/>
            <person name="Barry K."/>
            <person name="Choi C."/>
            <person name="Cichocki N."/>
            <person name="Clum A."/>
            <person name="Copeland A."/>
            <person name="Hainaut M."/>
            <person name="Haridas S."/>
            <person name="Labutti K."/>
            <person name="Lindquist E."/>
            <person name="Lipzen A."/>
            <person name="Khouja H.-R."/>
            <person name="Murat C."/>
            <person name="Ohm R."/>
            <person name="Olson A."/>
            <person name="Spatafora J."/>
            <person name="Veneault-Fourrey C."/>
            <person name="Henrissat B."/>
            <person name="Grigoriev I."/>
            <person name="Martin F."/>
            <person name="Perotto S."/>
        </authorList>
    </citation>
    <scope>NUCLEOTIDE SEQUENCE [LARGE SCALE GENOMIC DNA]</scope>
    <source>
        <strain evidence="2 3">E</strain>
    </source>
</reference>
<evidence type="ECO:0000256" key="1">
    <source>
        <dbReference type="SAM" id="MobiDB-lite"/>
    </source>
</evidence>
<evidence type="ECO:0000313" key="2">
    <source>
        <dbReference type="EMBL" id="PMD50796.1"/>
    </source>
</evidence>
<dbReference type="EMBL" id="KZ613913">
    <property type="protein sequence ID" value="PMD50796.1"/>
    <property type="molecule type" value="Genomic_DNA"/>
</dbReference>
<feature type="region of interest" description="Disordered" evidence="1">
    <location>
        <begin position="129"/>
        <end position="186"/>
    </location>
</feature>
<accession>A0A2J6SJ61</accession>
<dbReference type="AlphaFoldDB" id="A0A2J6SJ61"/>
<dbReference type="InParanoid" id="A0A2J6SJ61"/>
<feature type="compositionally biased region" description="Low complexity" evidence="1">
    <location>
        <begin position="130"/>
        <end position="140"/>
    </location>
</feature>
<protein>
    <submittedName>
        <fullName evidence="2">Uncharacterized protein</fullName>
    </submittedName>
</protein>
<feature type="compositionally biased region" description="Basic and acidic residues" evidence="1">
    <location>
        <begin position="360"/>
        <end position="377"/>
    </location>
</feature>
<feature type="compositionally biased region" description="Acidic residues" evidence="1">
    <location>
        <begin position="386"/>
        <end position="396"/>
    </location>
</feature>
<feature type="compositionally biased region" description="Low complexity" evidence="1">
    <location>
        <begin position="238"/>
        <end position="247"/>
    </location>
</feature>
<evidence type="ECO:0000313" key="3">
    <source>
        <dbReference type="Proteomes" id="UP000235371"/>
    </source>
</evidence>
<dbReference type="GeneID" id="36595699"/>
<feature type="compositionally biased region" description="Gly residues" evidence="1">
    <location>
        <begin position="397"/>
        <end position="406"/>
    </location>
</feature>
<dbReference type="RefSeq" id="XP_024727700.1">
    <property type="nucleotide sequence ID" value="XM_024887623.1"/>
</dbReference>
<feature type="region of interest" description="Disordered" evidence="1">
    <location>
        <begin position="228"/>
        <end position="247"/>
    </location>
</feature>
<feature type="compositionally biased region" description="Gly residues" evidence="1">
    <location>
        <begin position="420"/>
        <end position="432"/>
    </location>
</feature>
<feature type="compositionally biased region" description="Basic residues" evidence="1">
    <location>
        <begin position="147"/>
        <end position="156"/>
    </location>
</feature>
<keyword evidence="3" id="KW-1185">Reference proteome</keyword>